<dbReference type="OrthoDB" id="2576311at2759"/>
<name>A0A2R6QBC3_9APHY</name>
<proteinExistence type="predicted"/>
<dbReference type="EMBL" id="MLYV02000372">
    <property type="protein sequence ID" value="PSS05429.1"/>
    <property type="molecule type" value="Genomic_DNA"/>
</dbReference>
<feature type="compositionally biased region" description="Polar residues" evidence="1">
    <location>
        <begin position="158"/>
        <end position="167"/>
    </location>
</feature>
<keyword evidence="2" id="KW-1133">Transmembrane helix</keyword>
<feature type="compositionally biased region" description="Polar residues" evidence="1">
    <location>
        <begin position="102"/>
        <end position="115"/>
    </location>
</feature>
<feature type="transmembrane region" description="Helical" evidence="2">
    <location>
        <begin position="17"/>
        <end position="38"/>
    </location>
</feature>
<keyword evidence="4" id="KW-1185">Reference proteome</keyword>
<sequence length="312" mass="34437">MKCVPITEAHGWSAIQIATPIIVGVGIITLAIAAFLIYRHRKYNHSSGGKRRQKPWESAHLHGPRRFFGLLPDRFTVRSRPTKEPQWEIDEQALQDTDLEPSPSSQGAASNNQSRPDMHSMHLRTTSTTSLISNMSHGTANRSRSIFSALTSKFNVFSPRDYSSGTTKGPDYKRVQVRSEHPDRRFKIDGGELTPRESAFSFPPPPPSPPPPERRDTLPSVLDIRRPSTAGGSRAGGQARNGSLPTTYYDDRTDLTSPIAPKSDYSLRTTDLQTPTSLSGSVPGAPFAYSTFSHIPVLASLSCQDFYFTDLP</sequence>
<gene>
    <name evidence="3" type="ORF">PHLCEN_2v3853</name>
</gene>
<dbReference type="Proteomes" id="UP000186601">
    <property type="component" value="Unassembled WGS sequence"/>
</dbReference>
<reference evidence="3 4" key="1">
    <citation type="submission" date="2018-02" db="EMBL/GenBank/DDBJ databases">
        <title>Genome sequence of the basidiomycete white-rot fungus Phlebia centrifuga.</title>
        <authorList>
            <person name="Granchi Z."/>
            <person name="Peng M."/>
            <person name="de Vries R.P."/>
            <person name="Hilden K."/>
            <person name="Makela M.R."/>
            <person name="Grigoriev I."/>
            <person name="Riley R."/>
        </authorList>
    </citation>
    <scope>NUCLEOTIDE SEQUENCE [LARGE SCALE GENOMIC DNA]</scope>
    <source>
        <strain evidence="3 4">FBCC195</strain>
    </source>
</reference>
<organism evidence="3 4">
    <name type="scientific">Hermanssonia centrifuga</name>
    <dbReference type="NCBI Taxonomy" id="98765"/>
    <lineage>
        <taxon>Eukaryota</taxon>
        <taxon>Fungi</taxon>
        <taxon>Dikarya</taxon>
        <taxon>Basidiomycota</taxon>
        <taxon>Agaricomycotina</taxon>
        <taxon>Agaricomycetes</taxon>
        <taxon>Polyporales</taxon>
        <taxon>Meruliaceae</taxon>
        <taxon>Hermanssonia</taxon>
    </lineage>
</organism>
<feature type="region of interest" description="Disordered" evidence="1">
    <location>
        <begin position="94"/>
        <end position="120"/>
    </location>
</feature>
<accession>A0A2R6QBC3</accession>
<protein>
    <submittedName>
        <fullName evidence="3">Uncharacterized protein</fullName>
    </submittedName>
</protein>
<keyword evidence="2" id="KW-0472">Membrane</keyword>
<evidence type="ECO:0000256" key="2">
    <source>
        <dbReference type="SAM" id="Phobius"/>
    </source>
</evidence>
<evidence type="ECO:0000313" key="3">
    <source>
        <dbReference type="EMBL" id="PSS05429.1"/>
    </source>
</evidence>
<comment type="caution">
    <text evidence="3">The sequence shown here is derived from an EMBL/GenBank/DDBJ whole genome shotgun (WGS) entry which is preliminary data.</text>
</comment>
<feature type="region of interest" description="Disordered" evidence="1">
    <location>
        <begin position="158"/>
        <end position="262"/>
    </location>
</feature>
<feature type="compositionally biased region" description="Pro residues" evidence="1">
    <location>
        <begin position="202"/>
        <end position="211"/>
    </location>
</feature>
<dbReference type="AlphaFoldDB" id="A0A2R6QBC3"/>
<evidence type="ECO:0000313" key="4">
    <source>
        <dbReference type="Proteomes" id="UP000186601"/>
    </source>
</evidence>
<evidence type="ECO:0000256" key="1">
    <source>
        <dbReference type="SAM" id="MobiDB-lite"/>
    </source>
</evidence>
<feature type="compositionally biased region" description="Basic and acidic residues" evidence="1">
    <location>
        <begin position="170"/>
        <end position="190"/>
    </location>
</feature>
<keyword evidence="2" id="KW-0812">Transmembrane</keyword>